<reference evidence="3" key="1">
    <citation type="submission" date="2020-09" db="EMBL/GenBank/DDBJ databases">
        <title>A novel bacterium of genus Paenibacillus, isolated from South China Sea.</title>
        <authorList>
            <person name="Huang H."/>
            <person name="Mo K."/>
            <person name="Hu Y."/>
        </authorList>
    </citation>
    <scope>NUCLEOTIDE SEQUENCE</scope>
    <source>
        <strain evidence="3">IB182493</strain>
    </source>
</reference>
<feature type="transmembrane region" description="Helical" evidence="1">
    <location>
        <begin position="82"/>
        <end position="101"/>
    </location>
</feature>
<feature type="transmembrane region" description="Helical" evidence="1">
    <location>
        <begin position="6"/>
        <end position="22"/>
    </location>
</feature>
<dbReference type="EMBL" id="JACXIY010000045">
    <property type="protein sequence ID" value="MBD2872314.1"/>
    <property type="molecule type" value="Genomic_DNA"/>
</dbReference>
<feature type="transmembrane region" description="Helical" evidence="1">
    <location>
        <begin position="216"/>
        <end position="238"/>
    </location>
</feature>
<feature type="domain" description="DUF5808" evidence="2">
    <location>
        <begin position="301"/>
        <end position="326"/>
    </location>
</feature>
<feature type="transmembrane region" description="Helical" evidence="1">
    <location>
        <begin position="166"/>
        <end position="184"/>
    </location>
</feature>
<keyword evidence="4" id="KW-1185">Reference proteome</keyword>
<gene>
    <name evidence="3" type="ORF">IDH41_27405</name>
</gene>
<feature type="transmembrane region" description="Helical" evidence="1">
    <location>
        <begin position="327"/>
        <end position="348"/>
    </location>
</feature>
<feature type="transmembrane region" description="Helical" evidence="1">
    <location>
        <begin position="244"/>
        <end position="265"/>
    </location>
</feature>
<keyword evidence="1" id="KW-0472">Membrane</keyword>
<organism evidence="3 4">
    <name type="scientific">Paenibacillus arenilitoris</name>
    <dbReference type="NCBI Taxonomy" id="2772299"/>
    <lineage>
        <taxon>Bacteria</taxon>
        <taxon>Bacillati</taxon>
        <taxon>Bacillota</taxon>
        <taxon>Bacilli</taxon>
        <taxon>Bacillales</taxon>
        <taxon>Paenibacillaceae</taxon>
        <taxon>Paenibacillus</taxon>
    </lineage>
</organism>
<dbReference type="InterPro" id="IPR043831">
    <property type="entry name" value="DUF5808"/>
</dbReference>
<dbReference type="RefSeq" id="WP_190866882.1">
    <property type="nucleotide sequence ID" value="NZ_JACXIY010000045.1"/>
</dbReference>
<keyword evidence="1" id="KW-0812">Transmembrane</keyword>
<dbReference type="AlphaFoldDB" id="A0A927HA64"/>
<feature type="transmembrane region" description="Helical" evidence="1">
    <location>
        <begin position="58"/>
        <end position="76"/>
    </location>
</feature>
<dbReference type="Pfam" id="PF19124">
    <property type="entry name" value="DUF5808"/>
    <property type="match status" value="1"/>
</dbReference>
<evidence type="ECO:0000256" key="1">
    <source>
        <dbReference type="SAM" id="Phobius"/>
    </source>
</evidence>
<dbReference type="Proteomes" id="UP000632125">
    <property type="component" value="Unassembled WGS sequence"/>
</dbReference>
<name>A0A927HA64_9BACL</name>
<accession>A0A927HA64</accession>
<sequence length="466" mass="51790">MDAIYFIVPALLAYICIMVMFIRQATPRNRLLFGVTLPSDALLDPSIAKLRTEYKKTYAWYGVVSLLAIAPFFALADYFSMALIYMFIWFAAFIYTSKLPFNRIHRQAAALKREKDWFVGEKRLVQMDAKLRHHKQAKALSPYWFLIPALMSVTLIVASFTNANVLLKMTGFASLAMTAVLFAISHAFRQLDSKIYGGNPDVNAAINRASRRYWSILWLGMAIFESLNAMVAYAILNSGSASDFTLWLIGGVMVSLVPLGAVFFVHNKVRALEESLAASDGQGMIADDDAYWINGSTYYNPDDQSVMVPKRVGIGTTFNMATRAGKWFRYGSVVLAFAIILPLAAFAVQSDHTAPVLHIGKSGIVAIDYPLHDYSFEIGEVRELSLVDSIPSGFRTNGTATAEYARGSFNLEKLGNAKLYVFKKSPPYILAKLDGQYVIFNDKNAVNTKAIFDELKALRDAPEPSA</sequence>
<protein>
    <recommendedName>
        <fullName evidence="2">DUF5808 domain-containing protein</fullName>
    </recommendedName>
</protein>
<evidence type="ECO:0000313" key="4">
    <source>
        <dbReference type="Proteomes" id="UP000632125"/>
    </source>
</evidence>
<comment type="caution">
    <text evidence="3">The sequence shown here is derived from an EMBL/GenBank/DDBJ whole genome shotgun (WGS) entry which is preliminary data.</text>
</comment>
<keyword evidence="1" id="KW-1133">Transmembrane helix</keyword>
<proteinExistence type="predicted"/>
<evidence type="ECO:0000313" key="3">
    <source>
        <dbReference type="EMBL" id="MBD2872314.1"/>
    </source>
</evidence>
<evidence type="ECO:0000259" key="2">
    <source>
        <dbReference type="Pfam" id="PF19124"/>
    </source>
</evidence>
<feature type="transmembrane region" description="Helical" evidence="1">
    <location>
        <begin position="140"/>
        <end position="160"/>
    </location>
</feature>